<feature type="domain" description="Carrier" evidence="1">
    <location>
        <begin position="10"/>
        <end position="59"/>
    </location>
</feature>
<evidence type="ECO:0000259" key="1">
    <source>
        <dbReference type="Pfam" id="PF00550"/>
    </source>
</evidence>
<reference evidence="2 3" key="1">
    <citation type="submission" date="2020-02" db="EMBL/GenBank/DDBJ databases">
        <title>Complete genome sequence of the novel Campylobacter species Candidatus Campylobacter infans.</title>
        <authorList>
            <person name="Duim B."/>
            <person name="Zomer A."/>
            <person name="van der Graaf L."/>
            <person name="Wagenaar J."/>
        </authorList>
    </citation>
    <scope>NUCLEOTIDE SEQUENCE [LARGE SCALE GENOMIC DNA]</scope>
    <source>
        <strain evidence="2 3">19S00001</strain>
    </source>
</reference>
<dbReference type="EMBL" id="CP049075">
    <property type="protein sequence ID" value="QLI04751.1"/>
    <property type="molecule type" value="Genomic_DNA"/>
</dbReference>
<dbReference type="SUPFAM" id="SSF47336">
    <property type="entry name" value="ACP-like"/>
    <property type="match status" value="1"/>
</dbReference>
<dbReference type="InterPro" id="IPR009081">
    <property type="entry name" value="PP-bd_ACP"/>
</dbReference>
<dbReference type="AlphaFoldDB" id="A0A7H9CGI8"/>
<accession>A0A7H9CGI8</accession>
<dbReference type="Proteomes" id="UP000509414">
    <property type="component" value="Chromosome"/>
</dbReference>
<dbReference type="Pfam" id="PF00550">
    <property type="entry name" value="PP-binding"/>
    <property type="match status" value="1"/>
</dbReference>
<name>A0A7H9CGI8_9BACT</name>
<dbReference type="InterPro" id="IPR036736">
    <property type="entry name" value="ACP-like_sf"/>
</dbReference>
<gene>
    <name evidence="2" type="primary">acpP3</name>
    <name evidence="2" type="ORF">CINF_0202</name>
</gene>
<evidence type="ECO:0000313" key="3">
    <source>
        <dbReference type="Proteomes" id="UP000509414"/>
    </source>
</evidence>
<dbReference type="RefSeq" id="WP_178696901.1">
    <property type="nucleotide sequence ID" value="NZ_CP049075.1"/>
</dbReference>
<dbReference type="KEGG" id="cinf:CINF_0202"/>
<proteinExistence type="predicted"/>
<dbReference type="Gene3D" id="1.10.1200.10">
    <property type="entry name" value="ACP-like"/>
    <property type="match status" value="1"/>
</dbReference>
<organism evidence="2 3">
    <name type="scientific">Candidatus Campylobacter infans</name>
    <dbReference type="NCBI Taxonomy" id="2561898"/>
    <lineage>
        <taxon>Bacteria</taxon>
        <taxon>Pseudomonadati</taxon>
        <taxon>Campylobacterota</taxon>
        <taxon>Epsilonproteobacteria</taxon>
        <taxon>Campylobacterales</taxon>
        <taxon>Campylobacteraceae</taxon>
        <taxon>Campylobacter</taxon>
    </lineage>
</organism>
<keyword evidence="3" id="KW-1185">Reference proteome</keyword>
<sequence length="74" mass="8368">MNEISELFAKIGRDDIDPQASGLLKNGIIDSIDIMALVTQIEKTYKKTLDAKFLEVKNFESFESIKAMIQEAMK</sequence>
<protein>
    <submittedName>
        <fullName evidence="2">Acyl carrier protein</fullName>
    </submittedName>
</protein>
<evidence type="ECO:0000313" key="2">
    <source>
        <dbReference type="EMBL" id="QLI04751.1"/>
    </source>
</evidence>